<evidence type="ECO:0000256" key="2">
    <source>
        <dbReference type="ARBA" id="ARBA00001947"/>
    </source>
</evidence>
<dbReference type="CDD" id="cd23820">
    <property type="entry name" value="RWD_RNF14"/>
    <property type="match status" value="1"/>
</dbReference>
<dbReference type="InterPro" id="IPR031127">
    <property type="entry name" value="E3_UB_ligase_RBR"/>
</dbReference>
<evidence type="ECO:0000256" key="7">
    <source>
        <dbReference type="ARBA" id="ARBA00022723"/>
    </source>
</evidence>
<dbReference type="InterPro" id="IPR013083">
    <property type="entry name" value="Znf_RING/FYVE/PHD"/>
</dbReference>
<dbReference type="AlphaFoldDB" id="A0A833V2U2"/>
<dbReference type="SMART" id="SM00184">
    <property type="entry name" value="RING"/>
    <property type="match status" value="3"/>
</dbReference>
<keyword evidence="18" id="KW-1185">Reference proteome</keyword>
<feature type="domain" description="RING-type" evidence="14">
    <location>
        <begin position="252"/>
        <end position="300"/>
    </location>
</feature>
<dbReference type="InterPro" id="IPR001841">
    <property type="entry name" value="Znf_RING"/>
</dbReference>
<keyword evidence="11" id="KW-0862">Zinc</keyword>
<dbReference type="InterPro" id="IPR018957">
    <property type="entry name" value="Znf_C3HC4_RING-type"/>
</dbReference>
<proteinExistence type="inferred from homology"/>
<feature type="domain" description="RING-type" evidence="16">
    <location>
        <begin position="248"/>
        <end position="480"/>
    </location>
</feature>
<dbReference type="SUPFAM" id="SSF54495">
    <property type="entry name" value="UBC-like"/>
    <property type="match status" value="1"/>
</dbReference>
<gene>
    <name evidence="17" type="ORF">FCM35_KLT13738</name>
</gene>
<dbReference type="Pfam" id="PF05773">
    <property type="entry name" value="RWD"/>
    <property type="match status" value="1"/>
</dbReference>
<accession>A0A833V2U2</accession>
<evidence type="ECO:0000313" key="17">
    <source>
        <dbReference type="EMBL" id="KAF3321522.1"/>
    </source>
</evidence>
<dbReference type="SMART" id="SM00647">
    <property type="entry name" value="IBR"/>
    <property type="match status" value="2"/>
</dbReference>
<name>A0A833V2U2_9POAL</name>
<keyword evidence="9 12" id="KW-0863">Zinc-finger</keyword>
<dbReference type="Gene3D" id="3.30.40.10">
    <property type="entry name" value="Zinc/RING finger domain, C3HC4 (zinc finger)"/>
    <property type="match status" value="1"/>
</dbReference>
<evidence type="ECO:0000256" key="3">
    <source>
        <dbReference type="ARBA" id="ARBA00003976"/>
    </source>
</evidence>
<dbReference type="Pfam" id="PF01485">
    <property type="entry name" value="IBR"/>
    <property type="match status" value="1"/>
</dbReference>
<evidence type="ECO:0000256" key="1">
    <source>
        <dbReference type="ARBA" id="ARBA00001798"/>
    </source>
</evidence>
<dbReference type="InterPro" id="IPR044066">
    <property type="entry name" value="TRIAD_supradom"/>
</dbReference>
<keyword evidence="8" id="KW-0677">Repeat</keyword>
<dbReference type="SMART" id="SM00591">
    <property type="entry name" value="RWD"/>
    <property type="match status" value="1"/>
</dbReference>
<dbReference type="InterPro" id="IPR016135">
    <property type="entry name" value="UBQ-conjugating_enzyme/RWD"/>
</dbReference>
<dbReference type="PANTHER" id="PTHR11685">
    <property type="entry name" value="RBR FAMILY RING FINGER AND IBR DOMAIN-CONTAINING"/>
    <property type="match status" value="1"/>
</dbReference>
<evidence type="ECO:0000259" key="14">
    <source>
        <dbReference type="PROSITE" id="PS50089"/>
    </source>
</evidence>
<evidence type="ECO:0000256" key="6">
    <source>
        <dbReference type="ARBA" id="ARBA00022679"/>
    </source>
</evidence>
<dbReference type="Pfam" id="PF26200">
    <property type="entry name" value="Rcat_RNF216"/>
    <property type="match status" value="1"/>
</dbReference>
<dbReference type="GO" id="GO:0016567">
    <property type="term" value="P:protein ubiquitination"/>
    <property type="evidence" value="ECO:0007669"/>
    <property type="project" value="InterPro"/>
</dbReference>
<comment type="catalytic activity">
    <reaction evidence="1">
        <text>[E2 ubiquitin-conjugating enzyme]-S-ubiquitinyl-L-cysteine + [acceptor protein]-L-lysine = [E2 ubiquitin-conjugating enzyme]-L-cysteine + [acceptor protein]-N(6)-ubiquitinyl-L-lysine.</text>
        <dbReference type="EC" id="2.3.2.31"/>
    </reaction>
</comment>
<dbReference type="PROSITE" id="PS50089">
    <property type="entry name" value="ZF_RING_2"/>
    <property type="match status" value="1"/>
</dbReference>
<dbReference type="Gene3D" id="1.20.120.1750">
    <property type="match status" value="1"/>
</dbReference>
<evidence type="ECO:0000256" key="8">
    <source>
        <dbReference type="ARBA" id="ARBA00022737"/>
    </source>
</evidence>
<dbReference type="Gene3D" id="2.20.25.20">
    <property type="match status" value="1"/>
</dbReference>
<dbReference type="CDD" id="cd20341">
    <property type="entry name" value="BRcat_RBR_RNF14"/>
    <property type="match status" value="1"/>
</dbReference>
<keyword evidence="6" id="KW-0808">Transferase</keyword>
<dbReference type="PROSITE" id="PS51873">
    <property type="entry name" value="TRIAD"/>
    <property type="match status" value="1"/>
</dbReference>
<evidence type="ECO:0000256" key="13">
    <source>
        <dbReference type="SAM" id="Coils"/>
    </source>
</evidence>
<keyword evidence="10" id="KW-0833">Ubl conjugation pathway</keyword>
<dbReference type="FunFam" id="3.30.40.10:FF:000358">
    <property type="entry name" value="RBR-type E3 ubiquitin transferase"/>
    <property type="match status" value="1"/>
</dbReference>
<dbReference type="EMBL" id="SWLB01000026">
    <property type="protein sequence ID" value="KAF3321522.1"/>
    <property type="molecule type" value="Genomic_DNA"/>
</dbReference>
<dbReference type="OrthoDB" id="1431934at2759"/>
<protein>
    <recommendedName>
        <fullName evidence="5">RBR-type E3 ubiquitin transferase</fullName>
        <ecNumber evidence="5">2.3.2.31</ecNumber>
    </recommendedName>
</protein>
<dbReference type="Proteomes" id="UP000623129">
    <property type="component" value="Unassembled WGS sequence"/>
</dbReference>
<dbReference type="InterPro" id="IPR017907">
    <property type="entry name" value="Znf_RING_CS"/>
</dbReference>
<dbReference type="GO" id="GO:0008270">
    <property type="term" value="F:zinc ion binding"/>
    <property type="evidence" value="ECO:0007669"/>
    <property type="project" value="UniProtKB-KW"/>
</dbReference>
<dbReference type="PROSITE" id="PS50908">
    <property type="entry name" value="RWD"/>
    <property type="match status" value="1"/>
</dbReference>
<evidence type="ECO:0000259" key="16">
    <source>
        <dbReference type="PROSITE" id="PS51873"/>
    </source>
</evidence>
<comment type="similarity">
    <text evidence="4">Belongs to the RBR family. Ariadne subfamily.</text>
</comment>
<comment type="function">
    <text evidence="3">Might act as an E3 ubiquitin-protein ligase, or as part of E3 complex, which accepts ubiquitin from specific E2 ubiquitin-conjugating enzymes and then transfers it to substrates.</text>
</comment>
<organism evidence="17 18">
    <name type="scientific">Carex littledalei</name>
    <dbReference type="NCBI Taxonomy" id="544730"/>
    <lineage>
        <taxon>Eukaryota</taxon>
        <taxon>Viridiplantae</taxon>
        <taxon>Streptophyta</taxon>
        <taxon>Embryophyta</taxon>
        <taxon>Tracheophyta</taxon>
        <taxon>Spermatophyta</taxon>
        <taxon>Magnoliopsida</taxon>
        <taxon>Liliopsida</taxon>
        <taxon>Poales</taxon>
        <taxon>Cyperaceae</taxon>
        <taxon>Cyperoideae</taxon>
        <taxon>Cariceae</taxon>
        <taxon>Carex</taxon>
        <taxon>Carex subgen. Euthyceras</taxon>
    </lineage>
</organism>
<evidence type="ECO:0000256" key="5">
    <source>
        <dbReference type="ARBA" id="ARBA00012251"/>
    </source>
</evidence>
<sequence length="565" mass="64969">MQTQNPPVLQRKELGEKSDLWWEEEVNRLEKFTTGDEIEISEEAIRDNDRRQDDEVLALEAIYQDNLVVCNNSKGLRSFQIFVRLEVSDSLSVSATFDPSTNISTPGTKVDGDNSDEGFLYSFKVQYLPPILLTCILPKSYPNNHAPYFTISAQWLNKLQVSSLSSVLDSIWRQQKSEEVIFQWTEWLHSSALAYLGYNEGGVLSTPDDVVSCTGDDRVMFRNDKLEQIIHIMMSYNEERCNDAFYNNSHQCLICYNEYSGSEFIKLPCQHFFCSKCMETYAQMLVKEGSVTKLSCPSSKCVGHISPVLLRRLLNDQDYERWESLLLQRTLDTMSDVAYCPRCQTACLEDPNTKDAQCSECLFSFCTLCKERRHLGEECMDIEAKLRALQEHPQSSQAKTKEQIRKELELLNEAKSMKEVQRVAKPCPKCKIMISHTGGCNKMVCSNCGQFFCYRCNKSIKGYDHFRDDGCQLFPSQAYETIVVMPIWEARMNDRQIIAQMKAENSQGHKHPCPNCHQLNIKVNNNNHIFCWSCQTHFCGLCRKVIKRSSEHFKPTGCKQHTPDP</sequence>
<keyword evidence="7" id="KW-0479">Metal-binding</keyword>
<reference evidence="17" key="1">
    <citation type="submission" date="2020-01" db="EMBL/GenBank/DDBJ databases">
        <title>Genome sequence of Kobresia littledalei, the first chromosome-level genome in the family Cyperaceae.</title>
        <authorList>
            <person name="Qu G."/>
        </authorList>
    </citation>
    <scope>NUCLEOTIDE SEQUENCE</scope>
    <source>
        <strain evidence="17">C.B.Clarke</strain>
        <tissue evidence="17">Leaf</tissue>
    </source>
</reference>
<evidence type="ECO:0000259" key="15">
    <source>
        <dbReference type="PROSITE" id="PS50908"/>
    </source>
</evidence>
<feature type="domain" description="RWD" evidence="15">
    <location>
        <begin position="54"/>
        <end position="195"/>
    </location>
</feature>
<evidence type="ECO:0000256" key="4">
    <source>
        <dbReference type="ARBA" id="ARBA00005884"/>
    </source>
</evidence>
<evidence type="ECO:0000256" key="9">
    <source>
        <dbReference type="ARBA" id="ARBA00022771"/>
    </source>
</evidence>
<dbReference type="Gene3D" id="3.10.110.10">
    <property type="entry name" value="Ubiquitin Conjugating Enzyme"/>
    <property type="match status" value="1"/>
</dbReference>
<dbReference type="InterPro" id="IPR002867">
    <property type="entry name" value="IBR_dom"/>
</dbReference>
<evidence type="ECO:0000256" key="12">
    <source>
        <dbReference type="PROSITE-ProRule" id="PRU00175"/>
    </source>
</evidence>
<evidence type="ECO:0000256" key="11">
    <source>
        <dbReference type="ARBA" id="ARBA00022833"/>
    </source>
</evidence>
<evidence type="ECO:0000313" key="18">
    <source>
        <dbReference type="Proteomes" id="UP000623129"/>
    </source>
</evidence>
<dbReference type="InterPro" id="IPR006575">
    <property type="entry name" value="RWD_dom"/>
</dbReference>
<feature type="coiled-coil region" evidence="13">
    <location>
        <begin position="372"/>
        <end position="421"/>
    </location>
</feature>
<keyword evidence="13" id="KW-0175">Coiled coil</keyword>
<dbReference type="GO" id="GO:0061630">
    <property type="term" value="F:ubiquitin protein ligase activity"/>
    <property type="evidence" value="ECO:0007669"/>
    <property type="project" value="UniProtKB-EC"/>
</dbReference>
<dbReference type="SUPFAM" id="SSF57850">
    <property type="entry name" value="RING/U-box"/>
    <property type="match status" value="4"/>
</dbReference>
<comment type="cofactor">
    <cofactor evidence="2">
        <name>Zn(2+)</name>
        <dbReference type="ChEBI" id="CHEBI:29105"/>
    </cofactor>
</comment>
<dbReference type="EC" id="2.3.2.31" evidence="5"/>
<evidence type="ECO:0000256" key="10">
    <source>
        <dbReference type="ARBA" id="ARBA00022786"/>
    </source>
</evidence>
<dbReference type="Pfam" id="PF00097">
    <property type="entry name" value="zf-C3HC4"/>
    <property type="match status" value="1"/>
</dbReference>
<dbReference type="PROSITE" id="PS00518">
    <property type="entry name" value="ZF_RING_1"/>
    <property type="match status" value="1"/>
</dbReference>
<comment type="caution">
    <text evidence="17">The sequence shown here is derived from an EMBL/GenBank/DDBJ whole genome shotgun (WGS) entry which is preliminary data.</text>
</comment>